<keyword evidence="12" id="KW-0505">Motor protein</keyword>
<reference evidence="16" key="2">
    <citation type="submission" date="2015-02" db="UniProtKB">
        <authorList>
            <consortium name="EnsemblMetazoa"/>
        </authorList>
    </citation>
    <scope>IDENTIFICATION</scope>
</reference>
<evidence type="ECO:0000256" key="11">
    <source>
        <dbReference type="ARBA" id="ARBA00023069"/>
    </source>
</evidence>
<comment type="similarity">
    <text evidence="4">Belongs to the dynein light intermediate chain family.</text>
</comment>
<keyword evidence="15" id="KW-0472">Membrane</keyword>
<dbReference type="InterPro" id="IPR040045">
    <property type="entry name" value="DYNC2LI1"/>
</dbReference>
<keyword evidence="10" id="KW-0243">Dynein</keyword>
<evidence type="ECO:0000256" key="2">
    <source>
        <dbReference type="ARBA" id="ARBA00004300"/>
    </source>
</evidence>
<dbReference type="PhylomeDB" id="T1IPV5"/>
<keyword evidence="9" id="KW-0970">Cilium biogenesis/degradation</keyword>
<evidence type="ECO:0000256" key="9">
    <source>
        <dbReference type="ARBA" id="ARBA00022794"/>
    </source>
</evidence>
<evidence type="ECO:0000313" key="16">
    <source>
        <dbReference type="EnsemblMetazoa" id="SMAR003061-PA"/>
    </source>
</evidence>
<dbReference type="Pfam" id="PF05783">
    <property type="entry name" value="DLIC"/>
    <property type="match status" value="2"/>
</dbReference>
<accession>T1IPV5</accession>
<keyword evidence="17" id="KW-1185">Reference proteome</keyword>
<dbReference type="EnsemblMetazoa" id="SMAR003061-RA">
    <property type="protein sequence ID" value="SMAR003061-PA"/>
    <property type="gene ID" value="SMAR003061"/>
</dbReference>
<feature type="transmembrane region" description="Helical" evidence="15">
    <location>
        <begin position="219"/>
        <end position="240"/>
    </location>
</feature>
<evidence type="ECO:0000256" key="5">
    <source>
        <dbReference type="ARBA" id="ARBA00018863"/>
    </source>
</evidence>
<evidence type="ECO:0000256" key="3">
    <source>
        <dbReference type="ARBA" id="ARBA00004430"/>
    </source>
</evidence>
<evidence type="ECO:0000256" key="6">
    <source>
        <dbReference type="ARBA" id="ARBA00022473"/>
    </source>
</evidence>
<dbReference type="InterPro" id="IPR022780">
    <property type="entry name" value="Dynein_light_int_chain"/>
</dbReference>
<keyword evidence="15" id="KW-0812">Transmembrane</keyword>
<dbReference type="GO" id="GO:0005868">
    <property type="term" value="C:cytoplasmic dynein complex"/>
    <property type="evidence" value="ECO:0007669"/>
    <property type="project" value="InterPro"/>
</dbReference>
<evidence type="ECO:0000256" key="15">
    <source>
        <dbReference type="SAM" id="Phobius"/>
    </source>
</evidence>
<keyword evidence="15" id="KW-1133">Transmembrane helix</keyword>
<evidence type="ECO:0000256" key="13">
    <source>
        <dbReference type="ARBA" id="ARBA00023212"/>
    </source>
</evidence>
<evidence type="ECO:0000256" key="8">
    <source>
        <dbReference type="ARBA" id="ARBA00022701"/>
    </source>
</evidence>
<dbReference type="PANTHER" id="PTHR13236:SF0">
    <property type="entry name" value="CYTOPLASMIC DYNEIN 2 LIGHT INTERMEDIATE CHAIN 1"/>
    <property type="match status" value="1"/>
</dbReference>
<evidence type="ECO:0000256" key="10">
    <source>
        <dbReference type="ARBA" id="ARBA00023017"/>
    </source>
</evidence>
<dbReference type="GO" id="GO:0005813">
    <property type="term" value="C:centrosome"/>
    <property type="evidence" value="ECO:0007669"/>
    <property type="project" value="UniProtKB-SubCell"/>
</dbReference>
<dbReference type="SUPFAM" id="SSF52540">
    <property type="entry name" value="P-loop containing nucleoside triphosphate hydrolases"/>
    <property type="match status" value="1"/>
</dbReference>
<dbReference type="Proteomes" id="UP000014500">
    <property type="component" value="Unassembled WGS sequence"/>
</dbReference>
<proteinExistence type="inferred from homology"/>
<keyword evidence="6" id="KW-0217">Developmental protein</keyword>
<comment type="subcellular location">
    <subcellularLocation>
        <location evidence="3">Cytoplasm</location>
        <location evidence="3">Cytoskeleton</location>
        <location evidence="3">Cilium axoneme</location>
    </subcellularLocation>
    <subcellularLocation>
        <location evidence="1">Cytoplasm</location>
        <location evidence="1">Cytoskeleton</location>
        <location evidence="1">Cilium basal body</location>
    </subcellularLocation>
    <subcellularLocation>
        <location evidence="2">Cytoplasm</location>
        <location evidence="2">Cytoskeleton</location>
        <location evidence="2">Microtubule organizing center</location>
        <location evidence="2">Centrosome</location>
    </subcellularLocation>
</comment>
<dbReference type="HOGENOM" id="CLU_049395_0_0_1"/>
<organism evidence="16 17">
    <name type="scientific">Strigamia maritima</name>
    <name type="common">European centipede</name>
    <name type="synonym">Geophilus maritimus</name>
    <dbReference type="NCBI Taxonomy" id="126957"/>
    <lineage>
        <taxon>Eukaryota</taxon>
        <taxon>Metazoa</taxon>
        <taxon>Ecdysozoa</taxon>
        <taxon>Arthropoda</taxon>
        <taxon>Myriapoda</taxon>
        <taxon>Chilopoda</taxon>
        <taxon>Pleurostigmophora</taxon>
        <taxon>Geophilomorpha</taxon>
        <taxon>Linotaeniidae</taxon>
        <taxon>Strigamia</taxon>
    </lineage>
</organism>
<evidence type="ECO:0000256" key="4">
    <source>
        <dbReference type="ARBA" id="ARBA00006831"/>
    </source>
</evidence>
<evidence type="ECO:0000256" key="14">
    <source>
        <dbReference type="ARBA" id="ARBA00023273"/>
    </source>
</evidence>
<dbReference type="eggNOG" id="KOG3929">
    <property type="taxonomic scope" value="Eukaryota"/>
</dbReference>
<sequence>GKTTIISRFLNKTENPKSTIALEYTYARQSRNTALCKDVCHIWELGAGTLLTKLLEIPITLDTINLLSIVLVIDLSKPKEMLYALDTFLSTLRTTLDQVLIQSSELKDNLMNNVWKKIGKDHADKASIEPLPVPVLILGGKYDIFQDFDPEHKKIICKTLRFFAHKNGAALQFCSSKSENLVNKAKIVFSHLGFNNPIASQPVSQDYNKPIIIPFGADAFNQIGILLILYLNITQLILLIKRRSFSAWKNTFETHFPQVSEKTIIPDDPAKDTNFKEPMVDTLRTNKDQ</sequence>
<dbReference type="InterPro" id="IPR027417">
    <property type="entry name" value="P-loop_NTPase"/>
</dbReference>
<dbReference type="STRING" id="126957.T1IPV5"/>
<dbReference type="GO" id="GO:0045504">
    <property type="term" value="F:dynein heavy chain binding"/>
    <property type="evidence" value="ECO:0007669"/>
    <property type="project" value="TreeGrafter"/>
</dbReference>
<evidence type="ECO:0000256" key="12">
    <source>
        <dbReference type="ARBA" id="ARBA00023175"/>
    </source>
</evidence>
<dbReference type="GO" id="GO:0005874">
    <property type="term" value="C:microtubule"/>
    <property type="evidence" value="ECO:0007669"/>
    <property type="project" value="UniProtKB-KW"/>
</dbReference>
<dbReference type="OMA" id="FWEIAQG"/>
<reference evidence="17" key="1">
    <citation type="submission" date="2011-05" db="EMBL/GenBank/DDBJ databases">
        <authorList>
            <person name="Richards S.R."/>
            <person name="Qu J."/>
            <person name="Jiang H."/>
            <person name="Jhangiani S.N."/>
            <person name="Agravi P."/>
            <person name="Goodspeed R."/>
            <person name="Gross S."/>
            <person name="Mandapat C."/>
            <person name="Jackson L."/>
            <person name="Mathew T."/>
            <person name="Pu L."/>
            <person name="Thornton R."/>
            <person name="Saada N."/>
            <person name="Wilczek-Boney K.B."/>
            <person name="Lee S."/>
            <person name="Kovar C."/>
            <person name="Wu Y."/>
            <person name="Scherer S.E."/>
            <person name="Worley K.C."/>
            <person name="Muzny D.M."/>
            <person name="Gibbs R."/>
        </authorList>
    </citation>
    <scope>NUCLEOTIDE SEQUENCE</scope>
    <source>
        <strain evidence="17">Brora</strain>
    </source>
</reference>
<dbReference type="AlphaFoldDB" id="T1IPV5"/>
<dbReference type="GO" id="GO:0005930">
    <property type="term" value="C:axoneme"/>
    <property type="evidence" value="ECO:0007669"/>
    <property type="project" value="UniProtKB-SubCell"/>
</dbReference>
<dbReference type="GO" id="GO:0036064">
    <property type="term" value="C:ciliary basal body"/>
    <property type="evidence" value="ECO:0007669"/>
    <property type="project" value="TreeGrafter"/>
</dbReference>
<evidence type="ECO:0000313" key="17">
    <source>
        <dbReference type="Proteomes" id="UP000014500"/>
    </source>
</evidence>
<dbReference type="PANTHER" id="PTHR13236">
    <property type="entry name" value="DYNEIN 2 LIGHT INTERMEDIATE CHAIN, ISOFORM 2"/>
    <property type="match status" value="1"/>
</dbReference>
<keyword evidence="7" id="KW-0963">Cytoplasm</keyword>
<dbReference type="GO" id="GO:0035721">
    <property type="term" value="P:intraciliary retrograde transport"/>
    <property type="evidence" value="ECO:0007669"/>
    <property type="project" value="InterPro"/>
</dbReference>
<protein>
    <recommendedName>
        <fullName evidence="5">Cytoplasmic dynein 2 light intermediate chain 1</fullName>
    </recommendedName>
</protein>
<keyword evidence="14" id="KW-0966">Cell projection</keyword>
<keyword evidence="11" id="KW-0969">Cilium</keyword>
<dbReference type="GO" id="GO:0035735">
    <property type="term" value="P:intraciliary transport involved in cilium assembly"/>
    <property type="evidence" value="ECO:0007669"/>
    <property type="project" value="InterPro"/>
</dbReference>
<evidence type="ECO:0000256" key="7">
    <source>
        <dbReference type="ARBA" id="ARBA00022490"/>
    </source>
</evidence>
<keyword evidence="13" id="KW-0206">Cytoskeleton</keyword>
<dbReference type="EMBL" id="JH431265">
    <property type="status" value="NOT_ANNOTATED_CDS"/>
    <property type="molecule type" value="Genomic_DNA"/>
</dbReference>
<name>T1IPV5_STRMM</name>
<keyword evidence="8" id="KW-0493">Microtubule</keyword>
<evidence type="ECO:0000256" key="1">
    <source>
        <dbReference type="ARBA" id="ARBA00004120"/>
    </source>
</evidence>